<dbReference type="EMBL" id="SNZB01000004">
    <property type="protein sequence ID" value="TDR19330.1"/>
    <property type="molecule type" value="Genomic_DNA"/>
</dbReference>
<dbReference type="SUPFAM" id="SSF53335">
    <property type="entry name" value="S-adenosyl-L-methionine-dependent methyltransferases"/>
    <property type="match status" value="1"/>
</dbReference>
<dbReference type="FunFam" id="3.90.1580.10:FF:000006">
    <property type="entry name" value="Generic methyltransferase, putative"/>
    <property type="match status" value="1"/>
</dbReference>
<proteinExistence type="predicted"/>
<gene>
    <name evidence="6" type="ORF">C8D91_1879</name>
</gene>
<comment type="pathway">
    <text evidence="3">Amino-acid biosynthesis; ergothioneine biosynthesis.</text>
</comment>
<dbReference type="Pfam" id="PF12867">
    <property type="entry name" value="DinB_2"/>
    <property type="match status" value="1"/>
</dbReference>
<accession>A0A4R6XMK9</accession>
<dbReference type="GO" id="GO:0120147">
    <property type="term" value="F:formylglycine-generating oxidase activity"/>
    <property type="evidence" value="ECO:0007669"/>
    <property type="project" value="TreeGrafter"/>
</dbReference>
<keyword evidence="1" id="KW-0560">Oxidoreductase</keyword>
<dbReference type="Gene3D" id="3.40.50.150">
    <property type="entry name" value="Vaccinia Virus protein VP39"/>
    <property type="match status" value="1"/>
</dbReference>
<dbReference type="InterPro" id="IPR024775">
    <property type="entry name" value="DinB-like"/>
</dbReference>
<dbReference type="InterPro" id="IPR027577">
    <property type="entry name" value="OvoA_Nterm"/>
</dbReference>
<evidence type="ECO:0000256" key="3">
    <source>
        <dbReference type="ARBA" id="ARBA00037882"/>
    </source>
</evidence>
<protein>
    <submittedName>
        <fullName evidence="6">5-histidylcysteine sulfoxide synthase/putative 4-mercaptohistidine N1-methyltransferase</fullName>
    </submittedName>
</protein>
<dbReference type="NCBIfam" id="TIGR04344">
    <property type="entry name" value="ovoA_Nterm"/>
    <property type="match status" value="1"/>
</dbReference>
<dbReference type="NCBIfam" id="TIGR04345">
    <property type="entry name" value="ovoA_Cterm"/>
    <property type="match status" value="1"/>
</dbReference>
<dbReference type="PANTHER" id="PTHR23150">
    <property type="entry name" value="SULFATASE MODIFYING FACTOR 1, 2"/>
    <property type="match status" value="1"/>
</dbReference>
<dbReference type="PANTHER" id="PTHR23150:SF26">
    <property type="entry name" value="GENERIC METHYLTRANSFERASE"/>
    <property type="match status" value="1"/>
</dbReference>
<dbReference type="Pfam" id="PF13489">
    <property type="entry name" value="Methyltransf_23"/>
    <property type="match status" value="1"/>
</dbReference>
<dbReference type="InterPro" id="IPR029063">
    <property type="entry name" value="SAM-dependent_MTases_sf"/>
</dbReference>
<name>A0A4R6XMK9_9GAMM</name>
<feature type="domain" description="Sulfatase-modifying factor enzyme-like" evidence="4">
    <location>
        <begin position="207"/>
        <end position="461"/>
    </location>
</feature>
<organism evidence="6 7">
    <name type="scientific">Marinicella litoralis</name>
    <dbReference type="NCBI Taxonomy" id="644220"/>
    <lineage>
        <taxon>Bacteria</taxon>
        <taxon>Pseudomonadati</taxon>
        <taxon>Pseudomonadota</taxon>
        <taxon>Gammaproteobacteria</taxon>
        <taxon>Lysobacterales</taxon>
        <taxon>Marinicellaceae</taxon>
        <taxon>Marinicella</taxon>
    </lineage>
</organism>
<comment type="caution">
    <text evidence="6">The sequence shown here is derived from an EMBL/GenBank/DDBJ whole genome shotgun (WGS) entry which is preliminary data.</text>
</comment>
<dbReference type="GO" id="GO:0008168">
    <property type="term" value="F:methyltransferase activity"/>
    <property type="evidence" value="ECO:0007669"/>
    <property type="project" value="UniProtKB-KW"/>
</dbReference>
<evidence type="ECO:0000313" key="6">
    <source>
        <dbReference type="EMBL" id="TDR19330.1"/>
    </source>
</evidence>
<evidence type="ECO:0000256" key="1">
    <source>
        <dbReference type="ARBA" id="ARBA00023002"/>
    </source>
</evidence>
<evidence type="ECO:0000256" key="2">
    <source>
        <dbReference type="ARBA" id="ARBA00023004"/>
    </source>
</evidence>
<dbReference type="InterPro" id="IPR051043">
    <property type="entry name" value="Sulfatase_Mod_Factor_Kinase"/>
</dbReference>
<dbReference type="AlphaFoldDB" id="A0A4R6XMK9"/>
<reference evidence="6 7" key="1">
    <citation type="submission" date="2019-03" db="EMBL/GenBank/DDBJ databases">
        <title>Genomic Encyclopedia of Type Strains, Phase IV (KMG-IV): sequencing the most valuable type-strain genomes for metagenomic binning, comparative biology and taxonomic classification.</title>
        <authorList>
            <person name="Goeker M."/>
        </authorList>
    </citation>
    <scope>NUCLEOTIDE SEQUENCE [LARGE SCALE GENOMIC DNA]</scope>
    <source>
        <strain evidence="6 7">DSM 25488</strain>
    </source>
</reference>
<sequence>MTLQNNKIYPPINMSTPISKTPLIQNGSANAKRNEIKAHFMSTYTRYENLFECLANDEAYYLKPESLRHPLIFYFAHTAVFFVNKLRVAKLIEHNINDDIESMMAIGVDEMSWDDLNDGNYQWPSVQEVRNYRKHVSQLVLNLIDQLPLTLPIGWDDPFWIILMGIEHERIHLETSSVLIRQLDIHQVKPHSEWPRCQNDNPVVQNSLIHIDAGTIHQGRQLPSETYGWDNEYGSLETEVAAFKASQYLVSNHEFLSFIEDGGYQDIQWWTDEGWQWKQFKQAEHPTFWLKKAGQWYYRSMTEELPMPWSWPADVNYLEAKAFCNWLAARTGEPIRLPTEAEWFRLYQHTINTHYPHWDHTPANIDLAYFASSVPVDHFTFGQEQFGDVIGNVWQWTETAIDGFAGFQVHPAYDDFSVPTFDGQHNLIKGGSWISTGNEAHKDSRYAFRRHFFQHAGFRYVESEQQVNQNFNTYETDELISQYLEFHYGNEYFNVPNFPKACIDTLIQYVDLSEHKRALDLGCAVGRSSFELAKYYDHVDALDFSTRFIRNAINLVDHGEVKYMIPTEGELTEVKSFSLSTLDLGEKANNIEFAQGDACNLKAKYDHYDLIFAGNLIDRLYQPKQFLSSIKDRINAGGYLVITSPYTWLEEFTEKQNWLGGVKINGENHTTLDALKEHLKADFELVGLPQDIPFVIRETARKHQHTVAQLTVWKKHK</sequence>
<evidence type="ECO:0000259" key="5">
    <source>
        <dbReference type="Pfam" id="PF12867"/>
    </source>
</evidence>
<feature type="domain" description="DinB-like" evidence="5">
    <location>
        <begin position="43"/>
        <end position="175"/>
    </location>
</feature>
<dbReference type="SUPFAM" id="SSF56436">
    <property type="entry name" value="C-type lectin-like"/>
    <property type="match status" value="1"/>
</dbReference>
<keyword evidence="6" id="KW-0489">Methyltransferase</keyword>
<dbReference type="Pfam" id="PF03781">
    <property type="entry name" value="FGE-sulfatase"/>
    <property type="match status" value="1"/>
</dbReference>
<dbReference type="Proteomes" id="UP000295724">
    <property type="component" value="Unassembled WGS sequence"/>
</dbReference>
<dbReference type="CDD" id="cd02440">
    <property type="entry name" value="AdoMet_MTases"/>
    <property type="match status" value="1"/>
</dbReference>
<dbReference type="OrthoDB" id="9768004at2"/>
<dbReference type="Gene3D" id="3.90.1580.10">
    <property type="entry name" value="paralog of FGE (formylglycine-generating enzyme)"/>
    <property type="match status" value="1"/>
</dbReference>
<dbReference type="InterPro" id="IPR016187">
    <property type="entry name" value="CTDL_fold"/>
</dbReference>
<dbReference type="InterPro" id="IPR005532">
    <property type="entry name" value="SUMF_dom"/>
</dbReference>
<evidence type="ECO:0000313" key="7">
    <source>
        <dbReference type="Proteomes" id="UP000295724"/>
    </source>
</evidence>
<dbReference type="GO" id="GO:0032259">
    <property type="term" value="P:methylation"/>
    <property type="evidence" value="ECO:0007669"/>
    <property type="project" value="UniProtKB-KW"/>
</dbReference>
<dbReference type="InterPro" id="IPR042095">
    <property type="entry name" value="SUMF_sf"/>
</dbReference>
<dbReference type="InterPro" id="IPR027625">
    <property type="entry name" value="OvoA_Cterm"/>
</dbReference>
<evidence type="ECO:0000259" key="4">
    <source>
        <dbReference type="Pfam" id="PF03781"/>
    </source>
</evidence>
<keyword evidence="2" id="KW-0408">Iron</keyword>
<keyword evidence="6" id="KW-0808">Transferase</keyword>
<keyword evidence="7" id="KW-1185">Reference proteome</keyword>